<evidence type="ECO:0000313" key="2">
    <source>
        <dbReference type="EMBL" id="ORX60180.1"/>
    </source>
</evidence>
<protein>
    <submittedName>
        <fullName evidence="2">Uncharacterized protein</fullName>
    </submittedName>
</protein>
<accession>A0A1Y1VP85</accession>
<dbReference type="AlphaFoldDB" id="A0A1Y1VP85"/>
<organism evidence="2 3">
    <name type="scientific">Piromyces finnis</name>
    <dbReference type="NCBI Taxonomy" id="1754191"/>
    <lineage>
        <taxon>Eukaryota</taxon>
        <taxon>Fungi</taxon>
        <taxon>Fungi incertae sedis</taxon>
        <taxon>Chytridiomycota</taxon>
        <taxon>Chytridiomycota incertae sedis</taxon>
        <taxon>Neocallimastigomycetes</taxon>
        <taxon>Neocallimastigales</taxon>
        <taxon>Neocallimastigaceae</taxon>
        <taxon>Piromyces</taxon>
    </lineage>
</organism>
<proteinExistence type="predicted"/>
<reference evidence="2 3" key="2">
    <citation type="submission" date="2016-08" db="EMBL/GenBank/DDBJ databases">
        <title>Pervasive Adenine N6-methylation of Active Genes in Fungi.</title>
        <authorList>
            <consortium name="DOE Joint Genome Institute"/>
            <person name="Mondo S.J."/>
            <person name="Dannebaum R.O."/>
            <person name="Kuo R.C."/>
            <person name="Labutti K."/>
            <person name="Haridas S."/>
            <person name="Kuo A."/>
            <person name="Salamov A."/>
            <person name="Ahrendt S.R."/>
            <person name="Lipzen A."/>
            <person name="Sullivan W."/>
            <person name="Andreopoulos W.B."/>
            <person name="Clum A."/>
            <person name="Lindquist E."/>
            <person name="Daum C."/>
            <person name="Ramamoorthy G.K."/>
            <person name="Gryganskyi A."/>
            <person name="Culley D."/>
            <person name="Magnuson J.K."/>
            <person name="James T.Y."/>
            <person name="O'Malley M.A."/>
            <person name="Stajich J.E."/>
            <person name="Spatafora J.W."/>
            <person name="Visel A."/>
            <person name="Grigoriev I.V."/>
        </authorList>
    </citation>
    <scope>NUCLEOTIDE SEQUENCE [LARGE SCALE GENOMIC DNA]</scope>
    <source>
        <strain evidence="3">finn</strain>
    </source>
</reference>
<evidence type="ECO:0000313" key="3">
    <source>
        <dbReference type="Proteomes" id="UP000193719"/>
    </source>
</evidence>
<gene>
    <name evidence="2" type="ORF">BCR36DRAFT_394583</name>
</gene>
<dbReference type="EMBL" id="MCFH01000002">
    <property type="protein sequence ID" value="ORX60180.1"/>
    <property type="molecule type" value="Genomic_DNA"/>
</dbReference>
<dbReference type="InterPro" id="IPR037386">
    <property type="entry name" value="CCDC40"/>
</dbReference>
<dbReference type="Proteomes" id="UP000193719">
    <property type="component" value="Unassembled WGS sequence"/>
</dbReference>
<keyword evidence="1" id="KW-0175">Coiled coil</keyword>
<dbReference type="GO" id="GO:0035082">
    <property type="term" value="P:axoneme assembly"/>
    <property type="evidence" value="ECO:0007669"/>
    <property type="project" value="InterPro"/>
</dbReference>
<feature type="coiled-coil region" evidence="1">
    <location>
        <begin position="77"/>
        <end position="272"/>
    </location>
</feature>
<dbReference type="PANTHER" id="PTHR16275">
    <property type="entry name" value="COILED-COIL DOMAIN-CONTAINING PROTEIN 40"/>
    <property type="match status" value="1"/>
</dbReference>
<reference evidence="2 3" key="1">
    <citation type="submission" date="2016-08" db="EMBL/GenBank/DDBJ databases">
        <title>Genomes of anaerobic fungi encode conserved fungal cellulosomes for biomass hydrolysis.</title>
        <authorList>
            <consortium name="DOE Joint Genome Institute"/>
            <person name="Haitjema C.H."/>
            <person name="Gilmore S.P."/>
            <person name="Henske J.K."/>
            <person name="Solomon K.V."/>
            <person name="De Groot R."/>
            <person name="Kuo A."/>
            <person name="Mondo S.J."/>
            <person name="Salamov A.A."/>
            <person name="Labutti K."/>
            <person name="Zhao Z."/>
            <person name="Chiniquy J."/>
            <person name="Barry K."/>
            <person name="Brewer H.M."/>
            <person name="Purvine S.O."/>
            <person name="Wright A.T."/>
            <person name="Boxma B."/>
            <person name="Van Alen T."/>
            <person name="Hackstein J.H."/>
            <person name="Baker S.E."/>
            <person name="Grigoriev I.V."/>
            <person name="O'Malley M.A."/>
        </authorList>
    </citation>
    <scope>NUCLEOTIDE SEQUENCE [LARGE SCALE GENOMIC DNA]</scope>
    <source>
        <strain evidence="3">finn</strain>
    </source>
</reference>
<dbReference type="GO" id="GO:0005737">
    <property type="term" value="C:cytoplasm"/>
    <property type="evidence" value="ECO:0007669"/>
    <property type="project" value="TreeGrafter"/>
</dbReference>
<evidence type="ECO:0000256" key="1">
    <source>
        <dbReference type="SAM" id="Coils"/>
    </source>
</evidence>
<keyword evidence="3" id="KW-1185">Reference proteome</keyword>
<name>A0A1Y1VP85_9FUNG</name>
<sequence>MNSTSNMNEYNALNDSVMNDEVLQNHLVRVQNSLMGIVDRQLGKAKEKICEKEMELEIANNDKMKLAKELYKERSNIDKLNGYVSNLQTKINSLENDSSGKTIEFQHINNEVKELKNEKKKLKSQLKDITKKYEESNEKYKQLEEINEVYNSNIKIQKRIRNRMDKEISVTNQMKKNAEEELGSYIKKYEMMVNENKELEQQLENQKHETIIAQNALNNMNRELNILSLSKQKYEKQWEDSLSAMVRRDATLEEIHNNYIATKEKLDTCEKELHVYKYERDNYEKSTIIKTNELMKNKALVDELKAKVISLEGRLKESEFNIKEVTAIEEKYREDILKIKQSNQVIR</sequence>
<comment type="caution">
    <text evidence="2">The sequence shown here is derived from an EMBL/GenBank/DDBJ whole genome shotgun (WGS) entry which is preliminary data.</text>
</comment>
<dbReference type="OrthoDB" id="2137001at2759"/>
<dbReference type="PANTHER" id="PTHR16275:SF8">
    <property type="entry name" value="COILED-COIL DOMAIN-CONTAINING PROTEIN 40"/>
    <property type="match status" value="1"/>
</dbReference>